<name>A0A5M9M9D2_9EURO</name>
<sequence>MPDAVRSYTDPFSGNRRVKNQIRWFLYKLSGKQHQENATKDVRVECLHRETEHLHKIVRIYESGLETPRKLVAQIDCNFQAVNPSYPHLEIDGYIFYKLKYLLRVVLGKLKSYSNSRFLLKTK</sequence>
<dbReference type="RefSeq" id="XP_033422850.1">
    <property type="nucleotide sequence ID" value="XM_033574832.1"/>
</dbReference>
<comment type="caution">
    <text evidence="1">The sequence shown here is derived from an EMBL/GenBank/DDBJ whole genome shotgun (WGS) entry which is preliminary data.</text>
</comment>
<reference evidence="1 2" key="1">
    <citation type="submission" date="2019-08" db="EMBL/GenBank/DDBJ databases">
        <title>The genome sequence of a newly discovered highly antifungal drug resistant Aspergillus species, Aspergillus tanneri NIH 1004.</title>
        <authorList>
            <person name="Mounaud S."/>
            <person name="Singh I."/>
            <person name="Joardar V."/>
            <person name="Pakala S."/>
            <person name="Pakala S."/>
            <person name="Venepally P."/>
            <person name="Chung J.K."/>
            <person name="Losada L."/>
            <person name="Nierman W.C."/>
        </authorList>
    </citation>
    <scope>NUCLEOTIDE SEQUENCE [LARGE SCALE GENOMIC DNA]</scope>
    <source>
        <strain evidence="1 2">NIH1004</strain>
    </source>
</reference>
<dbReference type="AlphaFoldDB" id="A0A5M9M9D2"/>
<protein>
    <submittedName>
        <fullName evidence="1">Uncharacterized protein</fullName>
    </submittedName>
</protein>
<evidence type="ECO:0000313" key="1">
    <source>
        <dbReference type="EMBL" id="KAA8643488.1"/>
    </source>
</evidence>
<accession>A0A5M9M9D2</accession>
<dbReference type="Proteomes" id="UP000324241">
    <property type="component" value="Unassembled WGS sequence"/>
</dbReference>
<dbReference type="GeneID" id="54332959"/>
<dbReference type="VEuPathDB" id="FungiDB:EYZ11_011896"/>
<gene>
    <name evidence="1" type="ORF">ATNIH1004_010257</name>
</gene>
<organism evidence="1 2">
    <name type="scientific">Aspergillus tanneri</name>
    <dbReference type="NCBI Taxonomy" id="1220188"/>
    <lineage>
        <taxon>Eukaryota</taxon>
        <taxon>Fungi</taxon>
        <taxon>Dikarya</taxon>
        <taxon>Ascomycota</taxon>
        <taxon>Pezizomycotina</taxon>
        <taxon>Eurotiomycetes</taxon>
        <taxon>Eurotiomycetidae</taxon>
        <taxon>Eurotiales</taxon>
        <taxon>Aspergillaceae</taxon>
        <taxon>Aspergillus</taxon>
        <taxon>Aspergillus subgen. Circumdati</taxon>
    </lineage>
</organism>
<dbReference type="EMBL" id="QUQM01000005">
    <property type="protein sequence ID" value="KAA8643488.1"/>
    <property type="molecule type" value="Genomic_DNA"/>
</dbReference>
<evidence type="ECO:0000313" key="2">
    <source>
        <dbReference type="Proteomes" id="UP000324241"/>
    </source>
</evidence>
<proteinExistence type="predicted"/>